<evidence type="ECO:0000259" key="1">
    <source>
        <dbReference type="Pfam" id="PF00168"/>
    </source>
</evidence>
<evidence type="ECO:0000313" key="2">
    <source>
        <dbReference type="EMBL" id="KIJ24378.1"/>
    </source>
</evidence>
<proteinExistence type="predicted"/>
<accession>A0A0C9T631</accession>
<dbReference type="InterPro" id="IPR035892">
    <property type="entry name" value="C2_domain_sf"/>
</dbReference>
<evidence type="ECO:0000313" key="3">
    <source>
        <dbReference type="Proteomes" id="UP000054279"/>
    </source>
</evidence>
<dbReference type="OrthoDB" id="163438at2759"/>
<name>A0A0C9T631_SPHS4</name>
<reference evidence="2 3" key="1">
    <citation type="submission" date="2014-06" db="EMBL/GenBank/DDBJ databases">
        <title>Evolutionary Origins and Diversification of the Mycorrhizal Mutualists.</title>
        <authorList>
            <consortium name="DOE Joint Genome Institute"/>
            <consortium name="Mycorrhizal Genomics Consortium"/>
            <person name="Kohler A."/>
            <person name="Kuo A."/>
            <person name="Nagy L.G."/>
            <person name="Floudas D."/>
            <person name="Copeland A."/>
            <person name="Barry K.W."/>
            <person name="Cichocki N."/>
            <person name="Veneault-Fourrey C."/>
            <person name="LaButti K."/>
            <person name="Lindquist E.A."/>
            <person name="Lipzen A."/>
            <person name="Lundell T."/>
            <person name="Morin E."/>
            <person name="Murat C."/>
            <person name="Riley R."/>
            <person name="Ohm R."/>
            <person name="Sun H."/>
            <person name="Tunlid A."/>
            <person name="Henrissat B."/>
            <person name="Grigoriev I.V."/>
            <person name="Hibbett D.S."/>
            <person name="Martin F."/>
        </authorList>
    </citation>
    <scope>NUCLEOTIDE SEQUENCE [LARGE SCALE GENOMIC DNA]</scope>
    <source>
        <strain evidence="2 3">SS14</strain>
    </source>
</reference>
<dbReference type="SUPFAM" id="SSF49562">
    <property type="entry name" value="C2 domain (Calcium/lipid-binding domain, CaLB)"/>
    <property type="match status" value="1"/>
</dbReference>
<gene>
    <name evidence="2" type="ORF">M422DRAFT_274858</name>
</gene>
<keyword evidence="3" id="KW-1185">Reference proteome</keyword>
<dbReference type="CDD" id="cd00030">
    <property type="entry name" value="C2"/>
    <property type="match status" value="1"/>
</dbReference>
<feature type="domain" description="C2" evidence="1">
    <location>
        <begin position="20"/>
        <end position="114"/>
    </location>
</feature>
<dbReference type="EMBL" id="KN837496">
    <property type="protein sequence ID" value="KIJ24378.1"/>
    <property type="molecule type" value="Genomic_DNA"/>
</dbReference>
<dbReference type="Proteomes" id="UP000054279">
    <property type="component" value="Unassembled WGS sequence"/>
</dbReference>
<dbReference type="Gene3D" id="2.60.40.150">
    <property type="entry name" value="C2 domain"/>
    <property type="match status" value="1"/>
</dbReference>
<dbReference type="InterPro" id="IPR000008">
    <property type="entry name" value="C2_dom"/>
</dbReference>
<organism evidence="2 3">
    <name type="scientific">Sphaerobolus stellatus (strain SS14)</name>
    <dbReference type="NCBI Taxonomy" id="990650"/>
    <lineage>
        <taxon>Eukaryota</taxon>
        <taxon>Fungi</taxon>
        <taxon>Dikarya</taxon>
        <taxon>Basidiomycota</taxon>
        <taxon>Agaricomycotina</taxon>
        <taxon>Agaricomycetes</taxon>
        <taxon>Phallomycetidae</taxon>
        <taxon>Geastrales</taxon>
        <taxon>Sphaerobolaceae</taxon>
        <taxon>Sphaerobolus</taxon>
    </lineage>
</organism>
<dbReference type="Pfam" id="PF00168">
    <property type="entry name" value="C2"/>
    <property type="match status" value="1"/>
</dbReference>
<sequence>MEVTSKIHPKLPISFTLTVDFAVTQASGLPPVTFTVQHLTFVEIVTGDIRLRTDRVKYDHEIGRQARWDSKHAFPSLDKASKIAFNVFHKSTLKSDKCLGRAEATVDQLLELQRQQPNKDISLLLTDKKGKSSTGRLYLRVQQQTVEALGHVAVEEARKAEQRLSSSLDTQAVDSAGSSTNLVSNQKDIVTSFASLLRKVDGLVKLADEIAKIHPYVNFTWQVLSAGFKMVKAQQLQDQKISALVTTMEDIYTFTASVDKFKNGCPLQAVVTQILTQTIECGFFIQEYARNQFAARALKQPFSGTDELIDQFCAEFKRLRANFDSGVNIATALVLSQTARTVDSISAYKFCSQYLH</sequence>
<dbReference type="HOGENOM" id="CLU_778840_0_0_1"/>
<protein>
    <recommendedName>
        <fullName evidence="1">C2 domain-containing protein</fullName>
    </recommendedName>
</protein>
<dbReference type="AlphaFoldDB" id="A0A0C9T631"/>